<feature type="region of interest" description="Disordered" evidence="1">
    <location>
        <begin position="736"/>
        <end position="770"/>
    </location>
</feature>
<dbReference type="EMBL" id="RYZI01000085">
    <property type="protein sequence ID" value="RWA11278.1"/>
    <property type="molecule type" value="Genomic_DNA"/>
</dbReference>
<name>A0A439DA42_9PEZI</name>
<evidence type="ECO:0000256" key="1">
    <source>
        <dbReference type="SAM" id="MobiDB-lite"/>
    </source>
</evidence>
<evidence type="ECO:0000313" key="4">
    <source>
        <dbReference type="Proteomes" id="UP000286045"/>
    </source>
</evidence>
<evidence type="ECO:0000259" key="2">
    <source>
        <dbReference type="Pfam" id="PF06985"/>
    </source>
</evidence>
<feature type="compositionally biased region" description="Basic and acidic residues" evidence="1">
    <location>
        <begin position="758"/>
        <end position="770"/>
    </location>
</feature>
<organism evidence="3 4">
    <name type="scientific">Xylaria grammica</name>
    <dbReference type="NCBI Taxonomy" id="363999"/>
    <lineage>
        <taxon>Eukaryota</taxon>
        <taxon>Fungi</taxon>
        <taxon>Dikarya</taxon>
        <taxon>Ascomycota</taxon>
        <taxon>Pezizomycotina</taxon>
        <taxon>Sordariomycetes</taxon>
        <taxon>Xylariomycetidae</taxon>
        <taxon>Xylariales</taxon>
        <taxon>Xylariaceae</taxon>
        <taxon>Xylaria</taxon>
    </lineage>
</organism>
<reference evidence="3 4" key="1">
    <citation type="submission" date="2018-12" db="EMBL/GenBank/DDBJ databases">
        <title>Draft genome sequence of Xylaria grammica IHI A82.</title>
        <authorList>
            <person name="Buettner E."/>
            <person name="Kellner H."/>
        </authorList>
    </citation>
    <scope>NUCLEOTIDE SEQUENCE [LARGE SCALE GENOMIC DNA]</scope>
    <source>
        <strain evidence="3 4">IHI A82</strain>
    </source>
</reference>
<proteinExistence type="predicted"/>
<gene>
    <name evidence="3" type="ORF">EKO27_g3823</name>
</gene>
<accession>A0A439DA42</accession>
<evidence type="ECO:0000313" key="3">
    <source>
        <dbReference type="EMBL" id="RWA11278.1"/>
    </source>
</evidence>
<dbReference type="Proteomes" id="UP000286045">
    <property type="component" value="Unassembled WGS sequence"/>
</dbReference>
<protein>
    <recommendedName>
        <fullName evidence="2">Heterokaryon incompatibility domain-containing protein</fullName>
    </recommendedName>
</protein>
<dbReference type="InterPro" id="IPR010730">
    <property type="entry name" value="HET"/>
</dbReference>
<dbReference type="STRING" id="363999.A0A439DA42"/>
<dbReference type="AlphaFoldDB" id="A0A439DA42"/>
<sequence>MGTQDCLRTFATPLCIRCTQLPFQDLFWTPSYSGGATGEVTEGHTGSYYRGVRCFASFSEVWREDNCVFCALLKDTFKTFYTPEALERLVRRGDEAGLYLFQGPLDVNLGRLTKVESDVPLSLSVVISRNYNDEYALSASQSLPTSDLTLSPQLIALRKDATDTILLFPRFGRDVNVDKIDWSMVRGWVDSCVKHTADGIVSRYDKAGDLHLRAVDVIDGCVVDLPPRAQYVALSYAWGKDQRVKLQTDNLLQLSSKGYLRSDFGRPSKTIVDATHVVRSLGYRYLWVDALCIIQDDAASIQQNVMEMDRVYSHALFTIVAAAGMDANHGLPGVSPETPRIQNQHRAIVNGLHIANRLQSDINSTWWNTRGWTYQERVLSSRLLFFSEVQVEYRCEDNCSFQEQFHDAYRQASFSLFDSISNLDFTDTNLFTVYANAVTEYTRRSITNQMDKLKAFQGILGRLKGPFQAPFLFGLPILLFDVGLLWYPTGSLTRSNKAFPSWSWAGWDGPVQWCMNVDEQLLNLCESTVSICTIHYHYGKTSVPLCTDTPPNSIESSGPTWERHFDEETDEIYYTSQAESHKGHRYPRPLTSTSSLKYHGITNTKFTALEIQGSIATLRLTGQHSTKIKTKCSLGIHEKCNLAVLDGNNRVAGTVTVDGRLIPQLQGRTHRFLGLSRSTYIRVGLDEETVEEYIEPTWDREQKRFRSWASDCTNSQGRDRGDRIFDEYDRPLEDWIAEPSSSPDGIVRSSPIPGNPESEERSQQYFSRDEADWERNGDSFDKKEFSDRVYWPRVNVLLLSQETEGCVERIGCGEIHIDAFVPIAQTSTVLLR</sequence>
<keyword evidence="4" id="KW-1185">Reference proteome</keyword>
<feature type="domain" description="Heterokaryon incompatibility" evidence="2">
    <location>
        <begin position="231"/>
        <end position="376"/>
    </location>
</feature>
<dbReference type="PANTHER" id="PTHR33112:SF12">
    <property type="entry name" value="HETEROKARYON INCOMPATIBILITY DOMAIN-CONTAINING PROTEIN"/>
    <property type="match status" value="1"/>
</dbReference>
<dbReference type="Pfam" id="PF06985">
    <property type="entry name" value="HET"/>
    <property type="match status" value="1"/>
</dbReference>
<comment type="caution">
    <text evidence="3">The sequence shown here is derived from an EMBL/GenBank/DDBJ whole genome shotgun (WGS) entry which is preliminary data.</text>
</comment>
<dbReference type="PANTHER" id="PTHR33112">
    <property type="entry name" value="DOMAIN PROTEIN, PUTATIVE-RELATED"/>
    <property type="match status" value="1"/>
</dbReference>